<accession>A0A1H9ZAU2</accession>
<name>A0A1H9ZAU2_9BACI</name>
<protein>
    <recommendedName>
        <fullName evidence="4">DUF4825 domain-containing protein</fullName>
    </recommendedName>
</protein>
<evidence type="ECO:0008006" key="4">
    <source>
        <dbReference type="Google" id="ProtNLM"/>
    </source>
</evidence>
<dbReference type="OrthoDB" id="2381403at2"/>
<dbReference type="AlphaFoldDB" id="A0A1H9ZAU2"/>
<evidence type="ECO:0000313" key="2">
    <source>
        <dbReference type="EMBL" id="SES78656.1"/>
    </source>
</evidence>
<proteinExistence type="predicted"/>
<keyword evidence="3" id="KW-1185">Reference proteome</keyword>
<dbReference type="Proteomes" id="UP000198618">
    <property type="component" value="Unassembled WGS sequence"/>
</dbReference>
<gene>
    <name evidence="2" type="ORF">SAMN05216389_102172</name>
</gene>
<feature type="signal peptide" evidence="1">
    <location>
        <begin position="1"/>
        <end position="21"/>
    </location>
</feature>
<dbReference type="PROSITE" id="PS51257">
    <property type="entry name" value="PROKAR_LIPOPROTEIN"/>
    <property type="match status" value="1"/>
</dbReference>
<dbReference type="STRING" id="930131.SAMN05216389_102172"/>
<reference evidence="2 3" key="1">
    <citation type="submission" date="2016-10" db="EMBL/GenBank/DDBJ databases">
        <authorList>
            <person name="de Groot N.N."/>
        </authorList>
    </citation>
    <scope>NUCLEOTIDE SEQUENCE [LARGE SCALE GENOMIC DNA]</scope>
    <source>
        <strain evidence="2 3">IBRC-M 10780</strain>
    </source>
</reference>
<dbReference type="EMBL" id="FOHE01000002">
    <property type="protein sequence ID" value="SES78656.1"/>
    <property type="molecule type" value="Genomic_DNA"/>
</dbReference>
<feature type="chain" id="PRO_5038533727" description="DUF4825 domain-containing protein" evidence="1">
    <location>
        <begin position="22"/>
        <end position="173"/>
    </location>
</feature>
<evidence type="ECO:0000256" key="1">
    <source>
        <dbReference type="SAM" id="SignalP"/>
    </source>
</evidence>
<dbReference type="RefSeq" id="WP_090866753.1">
    <property type="nucleotide sequence ID" value="NZ_FOHE01000002.1"/>
</dbReference>
<sequence length="173" mass="19785">MNTIKPSISLLLFGAIAILIAGCNEDEANLQDGDHHITEEIDKIISDYIIEKYSSLYFDTDKQFEVHKVFGTSNIEGVLSVYMWSYYGGFNKSTGLESQSGHSLPVAIRLSRTEEEYTVIDYKEPKDGSLYQSSLRKMFPEKYVKLANQGSEHIDDLQNEMEIKVNNWLEKQD</sequence>
<keyword evidence="1" id="KW-0732">Signal</keyword>
<organism evidence="2 3">
    <name type="scientific">Oceanobacillus limi</name>
    <dbReference type="NCBI Taxonomy" id="930131"/>
    <lineage>
        <taxon>Bacteria</taxon>
        <taxon>Bacillati</taxon>
        <taxon>Bacillota</taxon>
        <taxon>Bacilli</taxon>
        <taxon>Bacillales</taxon>
        <taxon>Bacillaceae</taxon>
        <taxon>Oceanobacillus</taxon>
    </lineage>
</organism>
<evidence type="ECO:0000313" key="3">
    <source>
        <dbReference type="Proteomes" id="UP000198618"/>
    </source>
</evidence>